<feature type="non-terminal residue" evidence="2">
    <location>
        <position position="335"/>
    </location>
</feature>
<gene>
    <name evidence="2" type="ORF">PGLA1383_LOCUS8347</name>
</gene>
<keyword evidence="3" id="KW-1185">Reference proteome</keyword>
<feature type="compositionally biased region" description="Basic and acidic residues" evidence="1">
    <location>
        <begin position="173"/>
        <end position="268"/>
    </location>
</feature>
<evidence type="ECO:0000256" key="1">
    <source>
        <dbReference type="SAM" id="MobiDB-lite"/>
    </source>
</evidence>
<dbReference type="Proteomes" id="UP000654075">
    <property type="component" value="Unassembled WGS sequence"/>
</dbReference>
<reference evidence="2" key="1">
    <citation type="submission" date="2021-02" db="EMBL/GenBank/DDBJ databases">
        <authorList>
            <person name="Dougan E. K."/>
            <person name="Rhodes N."/>
            <person name="Thang M."/>
            <person name="Chan C."/>
        </authorList>
    </citation>
    <scope>NUCLEOTIDE SEQUENCE</scope>
</reference>
<feature type="non-terminal residue" evidence="2">
    <location>
        <position position="1"/>
    </location>
</feature>
<feature type="compositionally biased region" description="Basic and acidic residues" evidence="1">
    <location>
        <begin position="279"/>
        <end position="302"/>
    </location>
</feature>
<accession>A0A813DTA5</accession>
<comment type="caution">
    <text evidence="2">The sequence shown here is derived from an EMBL/GenBank/DDBJ whole genome shotgun (WGS) entry which is preliminary data.</text>
</comment>
<evidence type="ECO:0000313" key="2">
    <source>
        <dbReference type="EMBL" id="CAE8589595.1"/>
    </source>
</evidence>
<feature type="compositionally biased region" description="Basic and acidic residues" evidence="1">
    <location>
        <begin position="120"/>
        <end position="166"/>
    </location>
</feature>
<dbReference type="EMBL" id="CAJNNV010003777">
    <property type="protein sequence ID" value="CAE8589595.1"/>
    <property type="molecule type" value="Genomic_DNA"/>
</dbReference>
<evidence type="ECO:0000313" key="3">
    <source>
        <dbReference type="Proteomes" id="UP000654075"/>
    </source>
</evidence>
<name>A0A813DTA5_POLGL</name>
<organism evidence="2 3">
    <name type="scientific">Polarella glacialis</name>
    <name type="common">Dinoflagellate</name>
    <dbReference type="NCBI Taxonomy" id="89957"/>
    <lineage>
        <taxon>Eukaryota</taxon>
        <taxon>Sar</taxon>
        <taxon>Alveolata</taxon>
        <taxon>Dinophyceae</taxon>
        <taxon>Suessiales</taxon>
        <taxon>Suessiaceae</taxon>
        <taxon>Polarella</taxon>
    </lineage>
</organism>
<dbReference type="AlphaFoldDB" id="A0A813DTA5"/>
<proteinExistence type="predicted"/>
<sequence length="335" mass="37954">VDSQAAVMLQATPFLPTHGATSATSGSSSSVSGQRRQPLQLLSLPELVPGALCSRLAAVGVGAAALCAAIGRRRNGRRWAHVSAFGAQRKQERQSEPRDFDFSQRKDFRDKSGETSVMDGDSRLQGRDEGRSRNDGQEDNCNERDGRPGDEGRRDDYRSRQEDRRSKFLRGQPELRSEKEEGRIRQDGRRENDRSEQDGKRPGAFRRENNRSEQDGRRPDEGRRENNRSEQDGRRPDEGRRDSNSREEEGQRRDDGRGRDDSRGRQEDSQAMPSSNWGKRSEKLQQEWTKTKAFKEKQEGRAPKLAGLNRKPIRDLGDMIEFAADAAYSQGRNPN</sequence>
<feature type="region of interest" description="Disordered" evidence="1">
    <location>
        <begin position="85"/>
        <end position="309"/>
    </location>
</feature>
<protein>
    <submittedName>
        <fullName evidence="2">Uncharacterized protein</fullName>
    </submittedName>
</protein>
<feature type="compositionally biased region" description="Basic and acidic residues" evidence="1">
    <location>
        <begin position="89"/>
        <end position="113"/>
    </location>
</feature>